<name>A0A7J6UB64_PEROL</name>
<gene>
    <name evidence="2" type="ORF">FOZ63_025830</name>
</gene>
<accession>A0A7J6UB64</accession>
<proteinExistence type="predicted"/>
<sequence length="433" mass="46950">MESPPELNLLILESRYEQKSEEDEDLQLSEQMGQTVEQLATISAAAAAADNSELSRNDPLFEAWDWTPSTVSSSTAGMSGLLPFIDFLSEGSSVEQPSAGQDSSLRELSNTIIHNGTLWEPNSLATPPLRKQRKSRARNGVPQLGEAGRAQLKSAISAAIRGENRKKMICREIGVLKSATIRQLILMANAIGLSHVVDDLVADFERVKEQKKILRPLKLTSCIRKRLSSKLLMFPSGSTVLATGLPDDWPIPRDLGDPISPVPNDTFIKIEPTFMRWLSQSGSPVVPTAATPVLVQGVVVGVDHLALPGNVAPYLSITEQGFLPLRMLPHNLAGPDKSLKQVVGMSRVCGLGMMRTPPPPPPTSASPRRTYPKLGNRGRAKLRGMIAAAAKGYSQEWKASRGIGSLKTARVRDLIRMAEELGLSEYVDTVALA</sequence>
<dbReference type="EMBL" id="JABANO010004902">
    <property type="protein sequence ID" value="KAF4754417.1"/>
    <property type="molecule type" value="Genomic_DNA"/>
</dbReference>
<reference evidence="2 3" key="1">
    <citation type="submission" date="2020-04" db="EMBL/GenBank/DDBJ databases">
        <title>Perkinsus olseni comparative genomics.</title>
        <authorList>
            <person name="Bogema D.R."/>
        </authorList>
    </citation>
    <scope>NUCLEOTIDE SEQUENCE [LARGE SCALE GENOMIC DNA]</scope>
    <source>
        <strain evidence="2 3">ATCC PRA-207</strain>
    </source>
</reference>
<protein>
    <submittedName>
        <fullName evidence="2">Uncharacterized protein</fullName>
    </submittedName>
</protein>
<evidence type="ECO:0000313" key="3">
    <source>
        <dbReference type="Proteomes" id="UP000553632"/>
    </source>
</evidence>
<evidence type="ECO:0000256" key="1">
    <source>
        <dbReference type="SAM" id="MobiDB-lite"/>
    </source>
</evidence>
<evidence type="ECO:0000313" key="2">
    <source>
        <dbReference type="EMBL" id="KAF4754417.1"/>
    </source>
</evidence>
<dbReference type="Proteomes" id="UP000553632">
    <property type="component" value="Unassembled WGS sequence"/>
</dbReference>
<feature type="region of interest" description="Disordered" evidence="1">
    <location>
        <begin position="119"/>
        <end position="140"/>
    </location>
</feature>
<dbReference type="AlphaFoldDB" id="A0A7J6UB64"/>
<keyword evidence="3" id="KW-1185">Reference proteome</keyword>
<organism evidence="2 3">
    <name type="scientific">Perkinsus olseni</name>
    <name type="common">Perkinsus atlanticus</name>
    <dbReference type="NCBI Taxonomy" id="32597"/>
    <lineage>
        <taxon>Eukaryota</taxon>
        <taxon>Sar</taxon>
        <taxon>Alveolata</taxon>
        <taxon>Perkinsozoa</taxon>
        <taxon>Perkinsea</taxon>
        <taxon>Perkinsida</taxon>
        <taxon>Perkinsidae</taxon>
        <taxon>Perkinsus</taxon>
    </lineage>
</organism>
<comment type="caution">
    <text evidence="2">The sequence shown here is derived from an EMBL/GenBank/DDBJ whole genome shotgun (WGS) entry which is preliminary data.</text>
</comment>
<feature type="region of interest" description="Disordered" evidence="1">
    <location>
        <begin position="354"/>
        <end position="374"/>
    </location>
</feature>